<name>A0A4Z2IDL9_9TELE</name>
<protein>
    <submittedName>
        <fullName evidence="1">Uncharacterized protein</fullName>
    </submittedName>
</protein>
<comment type="caution">
    <text evidence="1">The sequence shown here is derived from an EMBL/GenBank/DDBJ whole genome shotgun (WGS) entry which is preliminary data.</text>
</comment>
<evidence type="ECO:0000313" key="1">
    <source>
        <dbReference type="EMBL" id="TNN75484.1"/>
    </source>
</evidence>
<keyword evidence="2" id="KW-1185">Reference proteome</keyword>
<accession>A0A4Z2IDL9</accession>
<organism evidence="1 2">
    <name type="scientific">Liparis tanakae</name>
    <name type="common">Tanaka's snailfish</name>
    <dbReference type="NCBI Taxonomy" id="230148"/>
    <lineage>
        <taxon>Eukaryota</taxon>
        <taxon>Metazoa</taxon>
        <taxon>Chordata</taxon>
        <taxon>Craniata</taxon>
        <taxon>Vertebrata</taxon>
        <taxon>Euteleostomi</taxon>
        <taxon>Actinopterygii</taxon>
        <taxon>Neopterygii</taxon>
        <taxon>Teleostei</taxon>
        <taxon>Neoteleostei</taxon>
        <taxon>Acanthomorphata</taxon>
        <taxon>Eupercaria</taxon>
        <taxon>Perciformes</taxon>
        <taxon>Cottioidei</taxon>
        <taxon>Cottales</taxon>
        <taxon>Liparidae</taxon>
        <taxon>Liparis</taxon>
    </lineage>
</organism>
<sequence>MVDEPLGSRRESDLLAPRMGIVCGSVAGRPDLLTPRGAGLEATHLRCQVSLPAAPARCPSRPAPVVSEQSYLQEEPSALPVEGEVGVAL</sequence>
<dbReference type="EMBL" id="SRLO01000103">
    <property type="protein sequence ID" value="TNN75484.1"/>
    <property type="molecule type" value="Genomic_DNA"/>
</dbReference>
<evidence type="ECO:0000313" key="2">
    <source>
        <dbReference type="Proteomes" id="UP000314294"/>
    </source>
</evidence>
<dbReference type="AlphaFoldDB" id="A0A4Z2IDL9"/>
<gene>
    <name evidence="1" type="ORF">EYF80_014296</name>
</gene>
<proteinExistence type="predicted"/>
<reference evidence="1 2" key="1">
    <citation type="submission" date="2019-03" db="EMBL/GenBank/DDBJ databases">
        <title>First draft genome of Liparis tanakae, snailfish: a comprehensive survey of snailfish specific genes.</title>
        <authorList>
            <person name="Kim W."/>
            <person name="Song I."/>
            <person name="Jeong J.-H."/>
            <person name="Kim D."/>
            <person name="Kim S."/>
            <person name="Ryu S."/>
            <person name="Song J.Y."/>
            <person name="Lee S.K."/>
        </authorList>
    </citation>
    <scope>NUCLEOTIDE SEQUENCE [LARGE SCALE GENOMIC DNA]</scope>
    <source>
        <tissue evidence="1">Muscle</tissue>
    </source>
</reference>
<dbReference type="Proteomes" id="UP000314294">
    <property type="component" value="Unassembled WGS sequence"/>
</dbReference>